<reference evidence="1" key="1">
    <citation type="submission" date="2022-04" db="EMBL/GenBank/DDBJ databases">
        <title>Genome of the entomopathogenic fungus Entomophthora muscae.</title>
        <authorList>
            <person name="Elya C."/>
            <person name="Lovett B.R."/>
            <person name="Lee E."/>
            <person name="Macias A.M."/>
            <person name="Hajek A.E."/>
            <person name="De Bivort B.L."/>
            <person name="Kasson M.T."/>
            <person name="De Fine Licht H.H."/>
            <person name="Stajich J.E."/>
        </authorList>
    </citation>
    <scope>NUCLEOTIDE SEQUENCE</scope>
    <source>
        <strain evidence="1">Berkeley</strain>
    </source>
</reference>
<proteinExistence type="predicted"/>
<accession>A0ACC2UB94</accession>
<evidence type="ECO:0000313" key="1">
    <source>
        <dbReference type="EMBL" id="KAJ9084059.1"/>
    </source>
</evidence>
<gene>
    <name evidence="1" type="primary">ROM2_12</name>
    <name evidence="1" type="ORF">DSO57_1028175</name>
</gene>
<protein>
    <submittedName>
        <fullName evidence="1">RHO1 GDP-GTP exchange protein 2</fullName>
    </submittedName>
</protein>
<dbReference type="EMBL" id="QTSX02000887">
    <property type="protein sequence ID" value="KAJ9084059.1"/>
    <property type="molecule type" value="Genomic_DNA"/>
</dbReference>
<organism evidence="1 2">
    <name type="scientific">Entomophthora muscae</name>
    <dbReference type="NCBI Taxonomy" id="34485"/>
    <lineage>
        <taxon>Eukaryota</taxon>
        <taxon>Fungi</taxon>
        <taxon>Fungi incertae sedis</taxon>
        <taxon>Zoopagomycota</taxon>
        <taxon>Entomophthoromycotina</taxon>
        <taxon>Entomophthoromycetes</taxon>
        <taxon>Entomophthorales</taxon>
        <taxon>Entomophthoraceae</taxon>
        <taxon>Entomophthora</taxon>
    </lineage>
</organism>
<keyword evidence="2" id="KW-1185">Reference proteome</keyword>
<dbReference type="Proteomes" id="UP001165960">
    <property type="component" value="Unassembled WGS sequence"/>
</dbReference>
<comment type="caution">
    <text evidence="1">The sequence shown here is derived from an EMBL/GenBank/DDBJ whole genome shotgun (WGS) entry which is preliminary data.</text>
</comment>
<sequence>MSNPSPRSVKATRSISNPGPAPPLPARPHTIFADEDTLSPPPLPSRPKQLSTEIDSVIELYSNLNNSQSSMNSYHHLSKKSNDSKFTIEAGQDLPEELPSNRISILDRPDKIHLRPFLQKRTSISRLTMLGMDSQIRRIEIVDQTGLLSDIVGRFKRTSQEVMTGTQILDYLEMAACIPLKERFLSLLMCDAMEKYGIFSHTGEDELHVKDGDEEIYVVNINRLQSPSFSPKSVLTYLTRCYFPTCTADRPCSSLSCPSKKLFYSRKMENYKVMNDTSDPEHPAINHTRLLNSFDSTLSSDSETLASIRPSTDSRSDKKIKEPELWIESVPPEVSEAVSDDEKKRQELIFETIKTEEDFVKDMSLIEKIFVVNMRQSDVYDRNRVDAVLSTLFSNYEEILAVNRELLEGLKECQAREYVIGSIGEVFLGWALNLDSYVHYGSRLAYAQDFIKKEIEYNPNFAQYLRDCERHPEARRLSIQSFVGRATTRLGRYPLLLQGILKKTKEGSPDLVLIPQVLEFIKTKLEEVNRMAGEAEERLKINFINSHLFFKPEDITLDIDLENKSRHLVKEGILKRAYSHGSQTIAVFLFDNVLILAKEKKKVVVEYRAVCPAIPVYAMDIVDEVSSKSFRIADSLLLTQKAPVEASTLNNNTDTNSFGFSVTHHGRKNMTHYLLATSSKERSQWVEALQSVYEASPQALTAIVQIKDFYQSQTSQNHITATTRCKVNGENYYLMGCENGVHLMTGSGALKRIIKSTSRVVQLEALAEYHLLVVLYGKLHSFTANRVADKYLMAYHLDVIHDDSGRLTGNPTKISENVNFFRIGHSSEKHLLISAKYHSQKSNFKTMQLVHFASEGKASQRNKLLWQSRHSTGLRVVKKFYVGTIGNGISFLKTKLVIACGPGFEIVDLEALYLNRGIPDRTSSVISENPRFVALFENCTPIAMYRINPSEFLLCYREFGFYVDNNGRPSRGSESALEWDGVPSDFVYAHPHVICFCPNLIEVRQVGNGSLDQIILTTNAQFTNPSEGLRNELHVSDQLTPSGQRFFKLVLGPQLEISYS</sequence>
<evidence type="ECO:0000313" key="2">
    <source>
        <dbReference type="Proteomes" id="UP001165960"/>
    </source>
</evidence>
<name>A0ACC2UB94_9FUNG</name>